<dbReference type="GO" id="GO:0005737">
    <property type="term" value="C:cytoplasm"/>
    <property type="evidence" value="ECO:0007669"/>
    <property type="project" value="UniProtKB-SubCell"/>
</dbReference>
<dbReference type="EMBL" id="SWKV01000020">
    <property type="protein sequence ID" value="KAF3041602.1"/>
    <property type="molecule type" value="Genomic_DNA"/>
</dbReference>
<dbReference type="Pfam" id="PF00806">
    <property type="entry name" value="PUF"/>
    <property type="match status" value="8"/>
</dbReference>
<feature type="region of interest" description="Disordered" evidence="9">
    <location>
        <begin position="1"/>
        <end position="159"/>
    </location>
</feature>
<feature type="region of interest" description="Disordered" evidence="9">
    <location>
        <begin position="368"/>
        <end position="403"/>
    </location>
</feature>
<comment type="caution">
    <text evidence="12">The sequence shown here is derived from an EMBL/GenBank/DDBJ whole genome shotgun (WGS) entry which is preliminary data.</text>
</comment>
<evidence type="ECO:0000256" key="10">
    <source>
        <dbReference type="SAM" id="Phobius"/>
    </source>
</evidence>
<feature type="compositionally biased region" description="Polar residues" evidence="9">
    <location>
        <begin position="368"/>
        <end position="387"/>
    </location>
</feature>
<dbReference type="InterPro" id="IPR016024">
    <property type="entry name" value="ARM-type_fold"/>
</dbReference>
<evidence type="ECO:0000256" key="2">
    <source>
        <dbReference type="ARBA" id="ARBA00022490"/>
    </source>
</evidence>
<evidence type="ECO:0000256" key="1">
    <source>
        <dbReference type="ARBA" id="ARBA00004496"/>
    </source>
</evidence>
<evidence type="ECO:0000256" key="4">
    <source>
        <dbReference type="ARBA" id="ARBA00022884"/>
    </source>
</evidence>
<feature type="repeat" description="Pumilio" evidence="8">
    <location>
        <begin position="780"/>
        <end position="816"/>
    </location>
</feature>
<keyword evidence="3" id="KW-0677">Repeat</keyword>
<feature type="transmembrane region" description="Helical" evidence="10">
    <location>
        <begin position="1061"/>
        <end position="1080"/>
    </location>
</feature>
<comment type="similarity">
    <text evidence="6">Belongs to the PUF3 family.</text>
</comment>
<evidence type="ECO:0000256" key="9">
    <source>
        <dbReference type="SAM" id="MobiDB-lite"/>
    </source>
</evidence>
<feature type="repeat" description="Pumilio" evidence="8">
    <location>
        <begin position="737"/>
        <end position="773"/>
    </location>
</feature>
<evidence type="ECO:0000256" key="3">
    <source>
        <dbReference type="ARBA" id="ARBA00022737"/>
    </source>
</evidence>
<dbReference type="SMART" id="SM00025">
    <property type="entry name" value="Pumilio"/>
    <property type="match status" value="8"/>
</dbReference>
<evidence type="ECO:0000256" key="5">
    <source>
        <dbReference type="ARBA" id="ARBA00024893"/>
    </source>
</evidence>
<feature type="compositionally biased region" description="Low complexity" evidence="9">
    <location>
        <begin position="75"/>
        <end position="84"/>
    </location>
</feature>
<dbReference type="GO" id="GO:0003730">
    <property type="term" value="F:mRNA 3'-UTR binding"/>
    <property type="evidence" value="ECO:0007669"/>
    <property type="project" value="TreeGrafter"/>
</dbReference>
<feature type="repeat" description="Pumilio" evidence="8">
    <location>
        <begin position="594"/>
        <end position="629"/>
    </location>
</feature>
<accession>A0A9P5C333</accession>
<keyword evidence="4" id="KW-0694">RNA-binding</keyword>
<dbReference type="PROSITE" id="PS50303">
    <property type="entry name" value="PUM_HD"/>
    <property type="match status" value="1"/>
</dbReference>
<keyword evidence="10" id="KW-0812">Transmembrane</keyword>
<feature type="compositionally biased region" description="Polar residues" evidence="9">
    <location>
        <begin position="120"/>
        <end position="148"/>
    </location>
</feature>
<dbReference type="AlphaFoldDB" id="A0A9P5C333"/>
<dbReference type="GO" id="GO:0000288">
    <property type="term" value="P:nuclear-transcribed mRNA catabolic process, deadenylation-dependent decay"/>
    <property type="evidence" value="ECO:0007669"/>
    <property type="project" value="TreeGrafter"/>
</dbReference>
<evidence type="ECO:0000313" key="13">
    <source>
        <dbReference type="Proteomes" id="UP000758155"/>
    </source>
</evidence>
<keyword evidence="2" id="KW-0963">Cytoplasm</keyword>
<dbReference type="SUPFAM" id="SSF48371">
    <property type="entry name" value="ARM repeat"/>
    <property type="match status" value="1"/>
</dbReference>
<feature type="transmembrane region" description="Helical" evidence="10">
    <location>
        <begin position="1037"/>
        <end position="1055"/>
    </location>
</feature>
<dbReference type="PANTHER" id="PTHR12537:SF12">
    <property type="entry name" value="MATERNAL PROTEIN PUMILIO"/>
    <property type="match status" value="1"/>
</dbReference>
<dbReference type="PANTHER" id="PTHR12537">
    <property type="entry name" value="RNA BINDING PROTEIN PUMILIO-RELATED"/>
    <property type="match status" value="1"/>
</dbReference>
<evidence type="ECO:0000259" key="11">
    <source>
        <dbReference type="PROSITE" id="PS50303"/>
    </source>
</evidence>
<feature type="repeat" description="Pumilio" evidence="8">
    <location>
        <begin position="558"/>
        <end position="593"/>
    </location>
</feature>
<dbReference type="InterPro" id="IPR001313">
    <property type="entry name" value="Pumilio_RNA-bd_rpt"/>
</dbReference>
<dbReference type="InterPro" id="IPR033712">
    <property type="entry name" value="Pumilio_RNA-bd"/>
</dbReference>
<sequence>MATMAGSTRNRDFAGGISLNSTDNEHSTYTWGNSIWNSKPPRPGFGSTPRDGSRTRDSNALPGANADIAEGKTGSSSLLSSSESVGDWRNRPLQSTQSPWGNNAHMRTAGVSPARKRSVAQDQSTTQFGDNSSSLFSVSRTGSVNHGQGTRALKPLLDPTSNNFTSRNVESLSNGFSSFVLGPAELSPQRADNVFTTWPDAAVHSPIDDRRSVTGSDHYGTTTSGAPSRSGSLPPSRHGAEGINPYADSFARFSQPGARQAQSLSYANSRPFQERNGSIQSESLQLQEQEPRLGAQHRSSFSINAFTPIFTPAGQALNDSREYQDVQIPFPAEIQGSRGNGTYTPESFTNGQVNDLNVQFRPVTYDTRSAPNGNSAVKQSPFYSHTHTPPVHDYLNPTYRGDQGLNHPNNIALVQNKLAGYQIQQERRNVAPPQYYQQYQHMLPMNQLRNPQAYQYAMPNGMPMTALPPHMTMVQMAPMMPVLEAPRGPRMQQTADNIGAMSLVLDSFKKESKQNKRWELTDIYENVVEFAGDQHGSRFIQQKLETANSEVKDRIFRELEKNALQLMQDVFGNYVIQKFFEHGDQVQKRVLAAKMKGHVFALSNQMYACRVVQKALEHVLVDQQADMVKELEKDVLKTVKDQNGNHVIQRVVERVPIEYIQPIVDSFRGQIDNLSTNSYGCRVIQRLVEKIPEPQRRFILIELHAAGPKLITDSYGNYVVQHVIEHGLPEDRAKMIALIRNQFLMFSKHKFASNVVERCLVCGSEAERRDLVSTVITKNERGENNLLSLLKDGYGNYVIQKMLETLTRPDYEIFVEALKPELEKAKKIISGKQIQSVERKMNRFDRADSPTETRDDVPSTPGLSSSAQSPQSIYFAFTTDDPNRFKVHVRPLNHNDIRADCDDIIASGPDKTMYHDEGQCQDGAHMTFCEMHDAYDIIGGCCIEDRLAEARRIKRNLILLHLLRECALDPAQADRGSIPTLEGMALKKGPIMDNKTLDRLIEKVKAKDLDDELLPAREIVLGWQTDRILDETPMNMVSTWFVLASIWVVVVAGGLAGDWSLWVAVGQLLIASLATGLIWLK</sequence>
<dbReference type="Proteomes" id="UP000758155">
    <property type="component" value="Unassembled WGS sequence"/>
</dbReference>
<dbReference type="FunFam" id="1.25.10.10:FF:000004">
    <property type="entry name" value="Pumilio homolog 1 isoform 2"/>
    <property type="match status" value="1"/>
</dbReference>
<dbReference type="PROSITE" id="PS50302">
    <property type="entry name" value="PUM"/>
    <property type="match status" value="7"/>
</dbReference>
<evidence type="ECO:0000313" key="12">
    <source>
        <dbReference type="EMBL" id="KAF3041602.1"/>
    </source>
</evidence>
<feature type="compositionally biased region" description="Polar residues" evidence="9">
    <location>
        <begin position="92"/>
        <end position="101"/>
    </location>
</feature>
<evidence type="ECO:0000256" key="6">
    <source>
        <dbReference type="ARBA" id="ARBA00060736"/>
    </source>
</evidence>
<feature type="region of interest" description="Disordered" evidence="9">
    <location>
        <begin position="272"/>
        <end position="295"/>
    </location>
</feature>
<feature type="repeat" description="Pumilio" evidence="8">
    <location>
        <begin position="666"/>
        <end position="702"/>
    </location>
</feature>
<gene>
    <name evidence="12" type="primary">PUF3</name>
    <name evidence="12" type="ORF">E8E12_009522</name>
</gene>
<feature type="repeat" description="Pumilio" evidence="8">
    <location>
        <begin position="522"/>
        <end position="557"/>
    </location>
</feature>
<feature type="domain" description="PUM-HD" evidence="11">
    <location>
        <begin position="500"/>
        <end position="842"/>
    </location>
</feature>
<feature type="region of interest" description="Disordered" evidence="9">
    <location>
        <begin position="206"/>
        <end position="244"/>
    </location>
</feature>
<feature type="compositionally biased region" description="Basic and acidic residues" evidence="9">
    <location>
        <begin position="839"/>
        <end position="857"/>
    </location>
</feature>
<feature type="region of interest" description="Disordered" evidence="9">
    <location>
        <begin position="839"/>
        <end position="869"/>
    </location>
</feature>
<dbReference type="CDD" id="cd07920">
    <property type="entry name" value="Pumilio"/>
    <property type="match status" value="1"/>
</dbReference>
<dbReference type="Gene3D" id="1.25.10.10">
    <property type="entry name" value="Leucine-rich Repeat Variant"/>
    <property type="match status" value="1"/>
</dbReference>
<organism evidence="12 13">
    <name type="scientific">Didymella heteroderae</name>
    <dbReference type="NCBI Taxonomy" id="1769908"/>
    <lineage>
        <taxon>Eukaryota</taxon>
        <taxon>Fungi</taxon>
        <taxon>Dikarya</taxon>
        <taxon>Ascomycota</taxon>
        <taxon>Pezizomycotina</taxon>
        <taxon>Dothideomycetes</taxon>
        <taxon>Pleosporomycetidae</taxon>
        <taxon>Pleosporales</taxon>
        <taxon>Pleosporineae</taxon>
        <taxon>Didymellaceae</taxon>
        <taxon>Didymella</taxon>
    </lineage>
</organism>
<evidence type="ECO:0000256" key="7">
    <source>
        <dbReference type="ARBA" id="ARBA00081811"/>
    </source>
</evidence>
<dbReference type="InterPro" id="IPR033133">
    <property type="entry name" value="PUM-HD"/>
</dbReference>
<keyword evidence="10" id="KW-0472">Membrane</keyword>
<evidence type="ECO:0000256" key="8">
    <source>
        <dbReference type="PROSITE-ProRule" id="PRU00317"/>
    </source>
</evidence>
<comment type="function">
    <text evidence="5">RNA-binding nucleolar protein required for pre-rRNA processing. Involved in production of 18S rRNA and assembly of small ribosomal subunit.</text>
</comment>
<dbReference type="InterPro" id="IPR011989">
    <property type="entry name" value="ARM-like"/>
</dbReference>
<feature type="compositionally biased region" description="Polar residues" evidence="9">
    <location>
        <begin position="18"/>
        <end position="37"/>
    </location>
</feature>
<keyword evidence="10" id="KW-1133">Transmembrane helix</keyword>
<comment type="subcellular location">
    <subcellularLocation>
        <location evidence="1">Cytoplasm</location>
    </subcellularLocation>
</comment>
<reference evidence="12" key="1">
    <citation type="submission" date="2019-04" db="EMBL/GenBank/DDBJ databases">
        <title>Sequencing of skin fungus with MAO and IRED activity.</title>
        <authorList>
            <person name="Marsaioli A.J."/>
            <person name="Bonatto J.M.C."/>
            <person name="Reis Junior O."/>
        </authorList>
    </citation>
    <scope>NUCLEOTIDE SEQUENCE</scope>
    <source>
        <strain evidence="12">28M1</strain>
    </source>
</reference>
<dbReference type="OrthoDB" id="668540at2759"/>
<protein>
    <recommendedName>
        <fullName evidence="7">Pumilio homology domain family member 3</fullName>
    </recommendedName>
</protein>
<proteinExistence type="inferred from homology"/>
<feature type="repeat" description="Pumilio" evidence="8">
    <location>
        <begin position="630"/>
        <end position="665"/>
    </location>
</feature>
<name>A0A9P5C333_9PLEO</name>
<keyword evidence="13" id="KW-1185">Reference proteome</keyword>
<feature type="compositionally biased region" description="Polar residues" evidence="9">
    <location>
        <begin position="213"/>
        <end position="233"/>
    </location>
</feature>